<dbReference type="EMBL" id="JAGKQQ010000001">
    <property type="protein sequence ID" value="MBP3954449.1"/>
    <property type="molecule type" value="Genomic_DNA"/>
</dbReference>
<proteinExistence type="inferred from homology"/>
<evidence type="ECO:0000256" key="2">
    <source>
        <dbReference type="ARBA" id="ARBA00022741"/>
    </source>
</evidence>
<dbReference type="NCBIfam" id="NF003520">
    <property type="entry name" value="PRK05183.1"/>
    <property type="match status" value="1"/>
</dbReference>
<evidence type="ECO:0000256" key="1">
    <source>
        <dbReference type="ARBA" id="ARBA00007381"/>
    </source>
</evidence>
<dbReference type="Gene3D" id="1.20.1270.10">
    <property type="match status" value="1"/>
</dbReference>
<dbReference type="InterPro" id="IPR043129">
    <property type="entry name" value="ATPase_NBD"/>
</dbReference>
<dbReference type="Gene3D" id="3.30.420.40">
    <property type="match status" value="2"/>
</dbReference>
<dbReference type="SUPFAM" id="SSF100920">
    <property type="entry name" value="Heat shock protein 70kD (HSP70), peptide-binding domain"/>
    <property type="match status" value="1"/>
</dbReference>
<dbReference type="Gene3D" id="2.60.34.10">
    <property type="entry name" value="Substrate Binding Domain Of DNAk, Chain A, domain 1"/>
    <property type="match status" value="1"/>
</dbReference>
<keyword evidence="2 4" id="KW-0547">Nucleotide-binding</keyword>
<dbReference type="InterPro" id="IPR018181">
    <property type="entry name" value="Heat_shock_70_CS"/>
</dbReference>
<dbReference type="SUPFAM" id="SSF53067">
    <property type="entry name" value="Actin-like ATPase domain"/>
    <property type="match status" value="2"/>
</dbReference>
<dbReference type="SUPFAM" id="SSF100934">
    <property type="entry name" value="Heat shock protein 70kD (HSP70), C-terminal subdomain"/>
    <property type="match status" value="1"/>
</dbReference>
<dbReference type="NCBIfam" id="NF001413">
    <property type="entry name" value="PRK00290.1"/>
    <property type="match status" value="1"/>
</dbReference>
<comment type="caution">
    <text evidence="5">The sequence shown here is derived from an EMBL/GenBank/DDBJ whole genome shotgun (WGS) entry which is preliminary data.</text>
</comment>
<dbReference type="Proteomes" id="UP000676565">
    <property type="component" value="Unassembled WGS sequence"/>
</dbReference>
<evidence type="ECO:0000313" key="5">
    <source>
        <dbReference type="EMBL" id="MBP3954449.1"/>
    </source>
</evidence>
<evidence type="ECO:0000313" key="6">
    <source>
        <dbReference type="Proteomes" id="UP000676565"/>
    </source>
</evidence>
<accession>A0ABS5BL78</accession>
<comment type="similarity">
    <text evidence="1 4">Belongs to the heat shock protein 70 family.</text>
</comment>
<gene>
    <name evidence="5" type="primary">dnaK</name>
    <name evidence="5" type="ORF">J8F10_03990</name>
</gene>
<dbReference type="PROSITE" id="PS00329">
    <property type="entry name" value="HSP70_2"/>
    <property type="match status" value="1"/>
</dbReference>
<evidence type="ECO:0000256" key="4">
    <source>
        <dbReference type="RuleBase" id="RU003322"/>
    </source>
</evidence>
<keyword evidence="3 4" id="KW-0067">ATP-binding</keyword>
<dbReference type="InterPro" id="IPR029047">
    <property type="entry name" value="HSP70_peptide-bd_sf"/>
</dbReference>
<protein>
    <submittedName>
        <fullName evidence="5">Molecular chaperone DnaK</fullName>
    </submittedName>
</protein>
<dbReference type="PROSITE" id="PS01036">
    <property type="entry name" value="HSP70_3"/>
    <property type="match status" value="1"/>
</dbReference>
<dbReference type="InterPro" id="IPR029048">
    <property type="entry name" value="HSP70_C_sf"/>
</dbReference>
<dbReference type="PROSITE" id="PS00297">
    <property type="entry name" value="HSP70_1"/>
    <property type="match status" value="1"/>
</dbReference>
<name>A0ABS5BL78_9BACT</name>
<sequence>MNPSVVGIDLGTTFSLAAYVENGRPVVVRDAAGVALVPSCISFHDDGSVLVGSAAKERALSDPEHTIFSVKRLMGRTLADLKKELELIPHQIVERETGDNRKVLRVTIGGHEYTPEELSALILKEVRKRAGNPTKAVITVPAYFDDSQRQATRDAGRIAGLDVLRIVNEPTAAALAYGLDRRGSGTVAVYDLGGGTFDCSVLSLAEGVFKVLATNGDTYLGGDDFDRLLMHLAAKEMGIDLQGVAKDPELLQHLRDAAERTKIALSTADAVEFVVDLSSSAREVMIAPFRRTVTRTEFEELIRPLIDRSLDRCKAALRDANLTPAQVDEVVLVGGSTRIPYVRKRVGEFFAKTPHTGLNPDEVVALGAAVQADILTSGRRDMLLLDVVPLSLGIETLGGVVDKLIHRNTTVPARATTRYTTGADNQTAILVNIYQGERELTKDCRFLGTFKLSGIPPMPAQFAQVDVTFLVNQDGILTVSAKEQRSGAQAQVTVQPAHGLSAAEVDQLVNESIENAQEDFTTRRLIELRNKAENDLRHTKKALAQAADKLTPDQRAAIASASETLRAAITGSELNVLQRSIDEFGAATNPLATLVMNEVLRQSLGGTDADDLNPDKL</sequence>
<reference evidence="5 6" key="1">
    <citation type="submission" date="2021-04" db="EMBL/GenBank/DDBJ databases">
        <authorList>
            <person name="Ivanova A."/>
        </authorList>
    </citation>
    <scope>NUCLEOTIDE SEQUENCE [LARGE SCALE GENOMIC DNA]</scope>
    <source>
        <strain evidence="5 6">G18</strain>
    </source>
</reference>
<dbReference type="Pfam" id="PF00012">
    <property type="entry name" value="HSP70"/>
    <property type="match status" value="1"/>
</dbReference>
<organism evidence="5 6">
    <name type="scientific">Gemmata palustris</name>
    <dbReference type="NCBI Taxonomy" id="2822762"/>
    <lineage>
        <taxon>Bacteria</taxon>
        <taxon>Pseudomonadati</taxon>
        <taxon>Planctomycetota</taxon>
        <taxon>Planctomycetia</taxon>
        <taxon>Gemmatales</taxon>
        <taxon>Gemmataceae</taxon>
        <taxon>Gemmata</taxon>
    </lineage>
</organism>
<dbReference type="Gene3D" id="3.90.640.10">
    <property type="entry name" value="Actin, Chain A, domain 4"/>
    <property type="match status" value="1"/>
</dbReference>
<dbReference type="PRINTS" id="PR00301">
    <property type="entry name" value="HEATSHOCK70"/>
</dbReference>
<dbReference type="PANTHER" id="PTHR19375">
    <property type="entry name" value="HEAT SHOCK PROTEIN 70KDA"/>
    <property type="match status" value="1"/>
</dbReference>
<evidence type="ECO:0000256" key="3">
    <source>
        <dbReference type="ARBA" id="ARBA00022840"/>
    </source>
</evidence>
<keyword evidence="6" id="KW-1185">Reference proteome</keyword>
<dbReference type="InterPro" id="IPR013126">
    <property type="entry name" value="Hsp_70_fam"/>
</dbReference>